<feature type="coiled-coil region" evidence="12">
    <location>
        <begin position="201"/>
        <end position="357"/>
    </location>
</feature>
<keyword evidence="6" id="KW-0498">Mitosis</keyword>
<feature type="coiled-coil region" evidence="12">
    <location>
        <begin position="138"/>
        <end position="165"/>
    </location>
</feature>
<keyword evidence="7" id="KW-0995">Kinetochore</keyword>
<dbReference type="Gene3D" id="1.10.418.60">
    <property type="entry name" value="Ncd80 complex, Nuf2 subunit"/>
    <property type="match status" value="1"/>
</dbReference>
<evidence type="ECO:0000256" key="2">
    <source>
        <dbReference type="ARBA" id="ARBA00004629"/>
    </source>
</evidence>
<keyword evidence="11" id="KW-0137">Centromere</keyword>
<evidence type="ECO:0000256" key="6">
    <source>
        <dbReference type="ARBA" id="ARBA00022776"/>
    </source>
</evidence>
<evidence type="ECO:0000256" key="12">
    <source>
        <dbReference type="SAM" id="Coils"/>
    </source>
</evidence>
<dbReference type="GO" id="GO:0051383">
    <property type="term" value="P:kinetochore organization"/>
    <property type="evidence" value="ECO:0007669"/>
    <property type="project" value="TreeGrafter"/>
</dbReference>
<dbReference type="Pfam" id="PF03800">
    <property type="entry name" value="Nuf2"/>
    <property type="match status" value="1"/>
</dbReference>
<evidence type="ECO:0000256" key="9">
    <source>
        <dbReference type="ARBA" id="ARBA00023242"/>
    </source>
</evidence>
<evidence type="ECO:0000313" key="16">
    <source>
        <dbReference type="Proteomes" id="UP000007431"/>
    </source>
</evidence>
<dbReference type="PANTHER" id="PTHR21650">
    <property type="entry name" value="MEMBRALIN/KINETOCHORE PROTEIN NUF2"/>
    <property type="match status" value="1"/>
</dbReference>
<dbReference type="STRING" id="578458.D8PW75"/>
<keyword evidence="4" id="KW-0158">Chromosome</keyword>
<evidence type="ECO:0000256" key="3">
    <source>
        <dbReference type="ARBA" id="ARBA00005498"/>
    </source>
</evidence>
<keyword evidence="10" id="KW-0131">Cell cycle</keyword>
<evidence type="ECO:0000259" key="13">
    <source>
        <dbReference type="Pfam" id="PF03800"/>
    </source>
</evidence>
<dbReference type="OMA" id="YLKMEAH"/>
<proteinExistence type="inferred from homology"/>
<feature type="domain" description="Kinetochore protein Nuf2 N-terminal" evidence="13">
    <location>
        <begin position="2"/>
        <end position="128"/>
    </location>
</feature>
<keyword evidence="8 12" id="KW-0175">Coiled coil</keyword>
<dbReference type="HOGENOM" id="CLU_025461_1_0_1"/>
<dbReference type="GO" id="GO:0051301">
    <property type="term" value="P:cell division"/>
    <property type="evidence" value="ECO:0007669"/>
    <property type="project" value="UniProtKB-KW"/>
</dbReference>
<dbReference type="GO" id="GO:0007052">
    <property type="term" value="P:mitotic spindle organization"/>
    <property type="evidence" value="ECO:0007669"/>
    <property type="project" value="TreeGrafter"/>
</dbReference>
<evidence type="ECO:0000256" key="5">
    <source>
        <dbReference type="ARBA" id="ARBA00022618"/>
    </source>
</evidence>
<protein>
    <submittedName>
        <fullName evidence="15">Uncharacterized protein</fullName>
    </submittedName>
</protein>
<dbReference type="InterPro" id="IPR041112">
    <property type="entry name" value="Nuf2_DHR10-like"/>
</dbReference>
<dbReference type="GO" id="GO:0051315">
    <property type="term" value="P:attachment of mitotic spindle microtubules to kinetochore"/>
    <property type="evidence" value="ECO:0007669"/>
    <property type="project" value="TreeGrafter"/>
</dbReference>
<evidence type="ECO:0000259" key="14">
    <source>
        <dbReference type="Pfam" id="PF18595"/>
    </source>
</evidence>
<evidence type="ECO:0000256" key="4">
    <source>
        <dbReference type="ARBA" id="ARBA00022454"/>
    </source>
</evidence>
<dbReference type="FunCoup" id="D8PW75">
    <property type="interactions" value="79"/>
</dbReference>
<feature type="non-terminal residue" evidence="15">
    <location>
        <position position="456"/>
    </location>
</feature>
<reference evidence="15 16" key="1">
    <citation type="journal article" date="2010" name="Nat. Biotechnol.">
        <title>Genome sequence of the model mushroom Schizophyllum commune.</title>
        <authorList>
            <person name="Ohm R.A."/>
            <person name="de Jong J.F."/>
            <person name="Lugones L.G."/>
            <person name="Aerts A."/>
            <person name="Kothe E."/>
            <person name="Stajich J.E."/>
            <person name="de Vries R.P."/>
            <person name="Record E."/>
            <person name="Levasseur A."/>
            <person name="Baker S.E."/>
            <person name="Bartholomew K.A."/>
            <person name="Coutinho P.M."/>
            <person name="Erdmann S."/>
            <person name="Fowler T.J."/>
            <person name="Gathman A.C."/>
            <person name="Lombard V."/>
            <person name="Henrissat B."/>
            <person name="Knabe N."/>
            <person name="Kuees U."/>
            <person name="Lilly W.W."/>
            <person name="Lindquist E."/>
            <person name="Lucas S."/>
            <person name="Magnuson J.K."/>
            <person name="Piumi F."/>
            <person name="Raudaskoski M."/>
            <person name="Salamov A."/>
            <person name="Schmutz J."/>
            <person name="Schwarze F.W.M.R."/>
            <person name="vanKuyk P.A."/>
            <person name="Horton J.S."/>
            <person name="Grigoriev I.V."/>
            <person name="Woesten H.A.B."/>
        </authorList>
    </citation>
    <scope>NUCLEOTIDE SEQUENCE [LARGE SCALE GENOMIC DNA]</scope>
    <source>
        <strain evidence="16">H4-8 / FGSC 9210</strain>
    </source>
</reference>
<keyword evidence="9" id="KW-0539">Nucleus</keyword>
<dbReference type="InterPro" id="IPR038275">
    <property type="entry name" value="Nuf2_N_sf"/>
</dbReference>
<keyword evidence="16" id="KW-1185">Reference proteome</keyword>
<dbReference type="GO" id="GO:0044877">
    <property type="term" value="F:protein-containing complex binding"/>
    <property type="evidence" value="ECO:0007669"/>
    <property type="project" value="TreeGrafter"/>
</dbReference>
<dbReference type="VEuPathDB" id="FungiDB:SCHCODRAFT_02481993"/>
<dbReference type="eggNOG" id="KOG4438">
    <property type="taxonomic scope" value="Eukaryota"/>
</dbReference>
<dbReference type="InterPro" id="IPR005549">
    <property type="entry name" value="Kinetochore_Nuf2_N"/>
</dbReference>
<organism evidence="16">
    <name type="scientific">Schizophyllum commune (strain H4-8 / FGSC 9210)</name>
    <name type="common">Split gill fungus</name>
    <dbReference type="NCBI Taxonomy" id="578458"/>
    <lineage>
        <taxon>Eukaryota</taxon>
        <taxon>Fungi</taxon>
        <taxon>Dikarya</taxon>
        <taxon>Basidiomycota</taxon>
        <taxon>Agaricomycotina</taxon>
        <taxon>Agaricomycetes</taxon>
        <taxon>Agaricomycetidae</taxon>
        <taxon>Agaricales</taxon>
        <taxon>Schizophyllaceae</taxon>
        <taxon>Schizophyllum</taxon>
    </lineage>
</organism>
<evidence type="ECO:0000256" key="1">
    <source>
        <dbReference type="ARBA" id="ARBA00004123"/>
    </source>
</evidence>
<dbReference type="GO" id="GO:0005634">
    <property type="term" value="C:nucleus"/>
    <property type="evidence" value="ECO:0007669"/>
    <property type="project" value="UniProtKB-SubCell"/>
</dbReference>
<dbReference type="GO" id="GO:0031262">
    <property type="term" value="C:Ndc80 complex"/>
    <property type="evidence" value="ECO:0007669"/>
    <property type="project" value="InterPro"/>
</dbReference>
<dbReference type="InParanoid" id="D8PW75"/>
<dbReference type="Pfam" id="PF18595">
    <property type="entry name" value="Nuf2_DHR10-like"/>
    <property type="match status" value="1"/>
</dbReference>
<dbReference type="Proteomes" id="UP000007431">
    <property type="component" value="Unassembled WGS sequence"/>
</dbReference>
<comment type="subcellular location">
    <subcellularLocation>
        <location evidence="2">Chromosome</location>
        <location evidence="2">Centromere</location>
        <location evidence="2">Kinetochore</location>
    </subcellularLocation>
    <subcellularLocation>
        <location evidence="1">Nucleus</location>
    </subcellularLocation>
</comment>
<evidence type="ECO:0000256" key="10">
    <source>
        <dbReference type="ARBA" id="ARBA00023306"/>
    </source>
</evidence>
<dbReference type="AlphaFoldDB" id="D8PW75"/>
<evidence type="ECO:0000256" key="7">
    <source>
        <dbReference type="ARBA" id="ARBA00022838"/>
    </source>
</evidence>
<comment type="similarity">
    <text evidence="3">Belongs to the NUF2 family.</text>
</comment>
<name>D8PW75_SCHCM</name>
<evidence type="ECO:0000256" key="8">
    <source>
        <dbReference type="ARBA" id="ARBA00023054"/>
    </source>
</evidence>
<dbReference type="PANTHER" id="PTHR21650:SF2">
    <property type="entry name" value="KINETOCHORE PROTEIN NUF2"/>
    <property type="match status" value="1"/>
</dbReference>
<evidence type="ECO:0000313" key="15">
    <source>
        <dbReference type="EMBL" id="EFJ00166.1"/>
    </source>
</evidence>
<feature type="domain" description="Nuf2 DHR10-like" evidence="14">
    <location>
        <begin position="251"/>
        <end position="366"/>
    </location>
</feature>
<dbReference type="GO" id="GO:0045132">
    <property type="term" value="P:meiotic chromosome segregation"/>
    <property type="evidence" value="ECO:0007669"/>
    <property type="project" value="TreeGrafter"/>
</dbReference>
<sequence length="456" mass="52854">MEKDDIIGALNGWQLSVNEIQLTRPTPDFVRNIYRSCLEHITAINEEPIQSAVTDAFMDTGIDETHAKDLYATALSDNILLYHLTRLASAARIEDFNSKDLTNPDPDRTNVLLSAFINFIKFTEQFCHEPFTKIMHSADKVVQERKAAEDDLSRINQEIKVIKAKIAEDEPRCEQLRAENKKLHTEMLGIKEIQSVHAQDTQRLKEEKEVLLQRMQAMTAEIDSKRSEVARTRSRIVQSPDRMKRAISVMSTTVTEDKRLIAQTEAKARDLKAKSDALIRIEKDLGRCVASLRVIEREAAALQAMIKESTDLKEHLKHKEIEHEEFILRHERLEKQVANAQDKLERAQRHAEDKRTTNARTLERLNAEYVHMSEERRDNDRVVKDLTAETEEVERKECRMCCLWLSRPDDYMQMAEHLKTSEAEITELVGEYFRLRHATEVYRQMLADKLGMMDVS</sequence>
<gene>
    <name evidence="15" type="ORF">SCHCODRAFT_105442</name>
</gene>
<dbReference type="EMBL" id="GL377303">
    <property type="protein sequence ID" value="EFJ00166.1"/>
    <property type="molecule type" value="Genomic_DNA"/>
</dbReference>
<keyword evidence="5" id="KW-0132">Cell division</keyword>
<evidence type="ECO:0000256" key="11">
    <source>
        <dbReference type="ARBA" id="ARBA00023328"/>
    </source>
</evidence>
<accession>D8PW75</accession>